<evidence type="ECO:0000256" key="1">
    <source>
        <dbReference type="SAM" id="SignalP"/>
    </source>
</evidence>
<evidence type="ECO:0008006" key="4">
    <source>
        <dbReference type="Google" id="ProtNLM"/>
    </source>
</evidence>
<name>F5RH36_METUF</name>
<gene>
    <name evidence="2" type="ORF">METUNv1_03628</name>
</gene>
<accession>F5RH36</accession>
<dbReference type="EMBL" id="AFHG01000058">
    <property type="protein sequence ID" value="EGK70240.1"/>
    <property type="molecule type" value="Genomic_DNA"/>
</dbReference>
<sequence>MFMSGRFATVPLLLLLCPASVALAGPAENQALIDTARARWEGSPQAGWMVRILPPSVDAAALPEAGSGGAALLARYCAQCHHLPNPAMHHPDKWPKVVHRMVDRMRGHGNRGAQMRQMMGGLAAPDEEEVHMLIGYLRRNAQKPIDVARYPDLDTRGRSFRDACEQCHVLPEPASRTAGEWRRVVSRMERNMAWMNRVTGSQAVPGEPQLRVPDILSYLTAHAAPATRTR</sequence>
<keyword evidence="1" id="KW-0732">Signal</keyword>
<dbReference type="SUPFAM" id="SSF46626">
    <property type="entry name" value="Cytochrome c"/>
    <property type="match status" value="1"/>
</dbReference>
<dbReference type="RefSeq" id="WP_008064168.1">
    <property type="nucleotide sequence ID" value="NZ_AFHG01000058.1"/>
</dbReference>
<feature type="signal peptide" evidence="1">
    <location>
        <begin position="1"/>
        <end position="24"/>
    </location>
</feature>
<feature type="chain" id="PRO_5003331616" description="Cytochrome c domain-containing protein" evidence="1">
    <location>
        <begin position="25"/>
        <end position="230"/>
    </location>
</feature>
<dbReference type="GO" id="GO:0009055">
    <property type="term" value="F:electron transfer activity"/>
    <property type="evidence" value="ECO:0007669"/>
    <property type="project" value="InterPro"/>
</dbReference>
<dbReference type="eggNOG" id="ENOG502ZFJR">
    <property type="taxonomic scope" value="Bacteria"/>
</dbReference>
<organism evidence="2 3">
    <name type="scientific">Methyloversatilis universalis (strain ATCC BAA-1314 / DSM 25237 / JCM 13912 / CCUG 52030 / FAM5)</name>
    <dbReference type="NCBI Taxonomy" id="1000565"/>
    <lineage>
        <taxon>Bacteria</taxon>
        <taxon>Pseudomonadati</taxon>
        <taxon>Pseudomonadota</taxon>
        <taxon>Betaproteobacteria</taxon>
        <taxon>Nitrosomonadales</taxon>
        <taxon>Sterolibacteriaceae</taxon>
        <taxon>Methyloversatilis</taxon>
    </lineage>
</organism>
<reference evidence="2 3" key="1">
    <citation type="journal article" date="2011" name="J. Bacteriol.">
        <title>Genome sequence of Methyloversatilis universalis FAM5T, a methylotrophic representative of the order Rhodocyclales.</title>
        <authorList>
            <person name="Kittichotirat W."/>
            <person name="Good N.M."/>
            <person name="Hall R."/>
            <person name="Bringel F."/>
            <person name="Lajus A."/>
            <person name="Medigue C."/>
            <person name="Smalley N.E."/>
            <person name="Beck D."/>
            <person name="Bumgarner R."/>
            <person name="Vuilleumier S."/>
            <person name="Kalyuzhnaya M.G."/>
        </authorList>
    </citation>
    <scope>NUCLEOTIDE SEQUENCE [LARGE SCALE GENOMIC DNA]</scope>
    <source>
        <strain evidence="3">ATCC BAA-1314 / JCM 13912 / FAM5</strain>
    </source>
</reference>
<dbReference type="GO" id="GO:0020037">
    <property type="term" value="F:heme binding"/>
    <property type="evidence" value="ECO:0007669"/>
    <property type="project" value="InterPro"/>
</dbReference>
<dbReference type="InterPro" id="IPR036909">
    <property type="entry name" value="Cyt_c-like_dom_sf"/>
</dbReference>
<dbReference type="AlphaFoldDB" id="F5RH36"/>
<proteinExistence type="predicted"/>
<evidence type="ECO:0000313" key="2">
    <source>
        <dbReference type="EMBL" id="EGK70240.1"/>
    </source>
</evidence>
<evidence type="ECO:0000313" key="3">
    <source>
        <dbReference type="Proteomes" id="UP000005019"/>
    </source>
</evidence>
<dbReference type="Proteomes" id="UP000005019">
    <property type="component" value="Unassembled WGS sequence"/>
</dbReference>
<protein>
    <recommendedName>
        <fullName evidence="4">Cytochrome c domain-containing protein</fullName>
    </recommendedName>
</protein>
<comment type="caution">
    <text evidence="2">The sequence shown here is derived from an EMBL/GenBank/DDBJ whole genome shotgun (WGS) entry which is preliminary data.</text>
</comment>
<keyword evidence="3" id="KW-1185">Reference proteome</keyword>